<dbReference type="InterPro" id="IPR037233">
    <property type="entry name" value="CcmK-like_sf"/>
</dbReference>
<evidence type="ECO:0000259" key="4">
    <source>
        <dbReference type="PROSITE" id="PS51930"/>
    </source>
</evidence>
<name>A0A7X3G6N2_9STRE</name>
<evidence type="ECO:0000313" key="9">
    <source>
        <dbReference type="Proteomes" id="UP000589521"/>
    </source>
</evidence>
<evidence type="ECO:0000313" key="7">
    <source>
        <dbReference type="EMBL" id="NYS95663.1"/>
    </source>
</evidence>
<reference evidence="7 9" key="2">
    <citation type="submission" date="2020-07" db="EMBL/GenBank/DDBJ databases">
        <title>MOT database genomes.</title>
        <authorList>
            <person name="Joseph S."/>
            <person name="Aduse-Opoku J."/>
            <person name="Hashim A."/>
            <person name="Wade W."/>
            <person name="Curtis M."/>
        </authorList>
    </citation>
    <scope>NUCLEOTIDE SEQUENCE [LARGE SCALE GENOMIC DNA]</scope>
    <source>
        <strain evidence="7 9">STR</strain>
    </source>
</reference>
<accession>A0A7X3G6N2</accession>
<dbReference type="CDD" id="cd07045">
    <property type="entry name" value="BMC_CcmK_like"/>
    <property type="match status" value="1"/>
</dbReference>
<sequence length="164" mass="17863">MAGRALGLIEVKGFLGAVVAADIALKAANISLINIETVKSGMKTVQLTGDVGAVRAAVEAAREALEQQPYYLTSHVIARLDEQTEQLMTKASEEGIAIEPVLDDDSWTPVISPKYDLAQLQKLKVVKLRSLAYKEKGIGLSKKDIKFANKQQLLEALMQIVEEE</sequence>
<comment type="subcellular location">
    <subcellularLocation>
        <location evidence="1">Bacterial microcompartment</location>
    </subcellularLocation>
</comment>
<dbReference type="GO" id="GO:0031469">
    <property type="term" value="C:bacterial microcompartment"/>
    <property type="evidence" value="ECO:0007669"/>
    <property type="project" value="UniProtKB-SubCell"/>
</dbReference>
<proteinExistence type="inferred from homology"/>
<dbReference type="InterPro" id="IPR044870">
    <property type="entry name" value="BMC_CP"/>
</dbReference>
<comment type="caution">
    <text evidence="6">The sequence shown here is derived from an EMBL/GenBank/DDBJ whole genome shotgun (WGS) entry which is preliminary data.</text>
</comment>
<evidence type="ECO:0000256" key="1">
    <source>
        <dbReference type="ARBA" id="ARBA00024322"/>
    </source>
</evidence>
<dbReference type="PANTHER" id="PTHR33941:SF11">
    <property type="entry name" value="BACTERIAL MICROCOMPARTMENT SHELL PROTEIN PDUJ"/>
    <property type="match status" value="1"/>
</dbReference>
<feature type="domain" description="BMC" evidence="4">
    <location>
        <begin position="5"/>
        <end position="89"/>
    </location>
</feature>
<dbReference type="EMBL" id="JACBXX010000022">
    <property type="protein sequence ID" value="NYS95663.1"/>
    <property type="molecule type" value="Genomic_DNA"/>
</dbReference>
<dbReference type="PANTHER" id="PTHR33941">
    <property type="entry name" value="PROPANEDIOL UTILIZATION PROTEIN PDUA"/>
    <property type="match status" value="1"/>
</dbReference>
<dbReference type="Pfam" id="PF00936">
    <property type="entry name" value="BMC"/>
    <property type="match status" value="1"/>
</dbReference>
<dbReference type="PROSITE" id="PS51930">
    <property type="entry name" value="BMC_2"/>
    <property type="match status" value="1"/>
</dbReference>
<dbReference type="Proteomes" id="UP000589521">
    <property type="component" value="Unassembled WGS sequence"/>
</dbReference>
<gene>
    <name evidence="6" type="ORF">E5983_00300</name>
    <name evidence="7" type="ORF">HZY94_00320</name>
</gene>
<keyword evidence="2" id="KW-1283">Bacterial microcompartment</keyword>
<dbReference type="SMART" id="SM00877">
    <property type="entry name" value="BMC"/>
    <property type="match status" value="1"/>
</dbReference>
<evidence type="ECO:0000256" key="3">
    <source>
        <dbReference type="PROSITE-ProRule" id="PRU01278"/>
    </source>
</evidence>
<dbReference type="InterPro" id="IPR050575">
    <property type="entry name" value="BMC_shell"/>
</dbReference>
<comment type="similarity">
    <text evidence="3">Belongs to the bacterial microcompartments protein family.</text>
</comment>
<dbReference type="InterPro" id="IPR044872">
    <property type="entry name" value="CcmK/CsoS1_BMC"/>
</dbReference>
<dbReference type="InterPro" id="IPR000249">
    <property type="entry name" value="BMC_dom"/>
</dbReference>
<feature type="domain" description="BMC circularly permuted" evidence="5">
    <location>
        <begin position="1"/>
        <end position="75"/>
    </location>
</feature>
<dbReference type="Proteomes" id="UP000461595">
    <property type="component" value="Unassembled WGS sequence"/>
</dbReference>
<dbReference type="PROSITE" id="PS51931">
    <property type="entry name" value="BMC_CP"/>
    <property type="match status" value="1"/>
</dbReference>
<evidence type="ECO:0000313" key="6">
    <source>
        <dbReference type="EMBL" id="MVX58117.1"/>
    </source>
</evidence>
<evidence type="ECO:0000256" key="2">
    <source>
        <dbReference type="ARBA" id="ARBA00024446"/>
    </source>
</evidence>
<dbReference type="Gene3D" id="3.30.70.1710">
    <property type="match status" value="1"/>
</dbReference>
<evidence type="ECO:0000313" key="8">
    <source>
        <dbReference type="Proteomes" id="UP000461595"/>
    </source>
</evidence>
<dbReference type="EMBL" id="WSRS01000001">
    <property type="protein sequence ID" value="MVX58117.1"/>
    <property type="molecule type" value="Genomic_DNA"/>
</dbReference>
<dbReference type="RefSeq" id="WP_160331950.1">
    <property type="nucleotide sequence ID" value="NZ_JACBXX010000022.1"/>
</dbReference>
<organism evidence="6 8">
    <name type="scientific">Streptococcus danieliae</name>
    <dbReference type="NCBI Taxonomy" id="747656"/>
    <lineage>
        <taxon>Bacteria</taxon>
        <taxon>Bacillati</taxon>
        <taxon>Bacillota</taxon>
        <taxon>Bacilli</taxon>
        <taxon>Lactobacillales</taxon>
        <taxon>Streptococcaceae</taxon>
        <taxon>Streptococcus</taxon>
    </lineage>
</organism>
<protein>
    <submittedName>
        <fullName evidence="6">BMC domain-containing protein</fullName>
    </submittedName>
</protein>
<evidence type="ECO:0000259" key="5">
    <source>
        <dbReference type="PROSITE" id="PS51931"/>
    </source>
</evidence>
<dbReference type="AlphaFoldDB" id="A0A7X3G6N2"/>
<dbReference type="OrthoDB" id="9812608at2"/>
<reference evidence="6 8" key="1">
    <citation type="submission" date="2019-12" db="EMBL/GenBank/DDBJ databases">
        <title>Microbes associate with the intestines of laboratory mice.</title>
        <authorList>
            <person name="Navarre W."/>
            <person name="Wong E."/>
        </authorList>
    </citation>
    <scope>NUCLEOTIDE SEQUENCE [LARGE SCALE GENOMIC DNA]</scope>
    <source>
        <strain evidence="6 8">NM51_B2-22</strain>
    </source>
</reference>
<dbReference type="SUPFAM" id="SSF143414">
    <property type="entry name" value="CcmK-like"/>
    <property type="match status" value="1"/>
</dbReference>